<comment type="caution">
    <text evidence="1">The sequence shown here is derived from an EMBL/GenBank/DDBJ whole genome shotgun (WGS) entry which is preliminary data.</text>
</comment>
<gene>
    <name evidence="1" type="ORF">PoB_006076200</name>
</gene>
<dbReference type="Proteomes" id="UP000735302">
    <property type="component" value="Unassembled WGS sequence"/>
</dbReference>
<name>A0AAV4CQV2_9GAST</name>
<proteinExistence type="predicted"/>
<keyword evidence="2" id="KW-1185">Reference proteome</keyword>
<sequence>MAALLLNGLAKGAVLPKATIDNLYRTIHTVNQVFPPLDLQFNAALDEVNAVKFSAVQLITALQGYVFFTSDDIAALNPTFSHLPGLPLRLENDNPNLDNMVNILLQDYHDISVYIIYVKQALQEQIALNMGLLLNEISQLETNVFSLLCKVYTLLKTKETSVTSFVDASAMPDYLKNIEDATTQYMRNYLLTKDAKIFLNHLAMDYASFLNALQV</sequence>
<dbReference type="EMBL" id="BLXT01006878">
    <property type="protein sequence ID" value="GFO34257.1"/>
    <property type="molecule type" value="Genomic_DNA"/>
</dbReference>
<dbReference type="AlphaFoldDB" id="A0AAV4CQV2"/>
<organism evidence="1 2">
    <name type="scientific">Plakobranchus ocellatus</name>
    <dbReference type="NCBI Taxonomy" id="259542"/>
    <lineage>
        <taxon>Eukaryota</taxon>
        <taxon>Metazoa</taxon>
        <taxon>Spiralia</taxon>
        <taxon>Lophotrochozoa</taxon>
        <taxon>Mollusca</taxon>
        <taxon>Gastropoda</taxon>
        <taxon>Heterobranchia</taxon>
        <taxon>Euthyneura</taxon>
        <taxon>Panpulmonata</taxon>
        <taxon>Sacoglossa</taxon>
        <taxon>Placobranchoidea</taxon>
        <taxon>Plakobranchidae</taxon>
        <taxon>Plakobranchus</taxon>
    </lineage>
</organism>
<protein>
    <submittedName>
        <fullName evidence="1">Uncharacterized protein</fullName>
    </submittedName>
</protein>
<reference evidence="1 2" key="1">
    <citation type="journal article" date="2021" name="Elife">
        <title>Chloroplast acquisition without the gene transfer in kleptoplastic sea slugs, Plakobranchus ocellatus.</title>
        <authorList>
            <person name="Maeda T."/>
            <person name="Takahashi S."/>
            <person name="Yoshida T."/>
            <person name="Shimamura S."/>
            <person name="Takaki Y."/>
            <person name="Nagai Y."/>
            <person name="Toyoda A."/>
            <person name="Suzuki Y."/>
            <person name="Arimoto A."/>
            <person name="Ishii H."/>
            <person name="Satoh N."/>
            <person name="Nishiyama T."/>
            <person name="Hasebe M."/>
            <person name="Maruyama T."/>
            <person name="Minagawa J."/>
            <person name="Obokata J."/>
            <person name="Shigenobu S."/>
        </authorList>
    </citation>
    <scope>NUCLEOTIDE SEQUENCE [LARGE SCALE GENOMIC DNA]</scope>
</reference>
<accession>A0AAV4CQV2</accession>
<evidence type="ECO:0000313" key="1">
    <source>
        <dbReference type="EMBL" id="GFO34257.1"/>
    </source>
</evidence>
<evidence type="ECO:0000313" key="2">
    <source>
        <dbReference type="Proteomes" id="UP000735302"/>
    </source>
</evidence>